<dbReference type="Proteomes" id="UP001070238">
    <property type="component" value="Unassembled WGS sequence"/>
</dbReference>
<gene>
    <name evidence="1" type="ORF">JIM95_01375</name>
    <name evidence="2" type="ORF">OS123_09240</name>
</gene>
<dbReference type="GO" id="GO:0000287">
    <property type="term" value="F:magnesium ion binding"/>
    <property type="evidence" value="ECO:0007669"/>
    <property type="project" value="TreeGrafter"/>
</dbReference>
<proteinExistence type="predicted"/>
<dbReference type="NCBIfam" id="TIGR00099">
    <property type="entry name" value="Cof-subfamily"/>
    <property type="match status" value="1"/>
</dbReference>
<sequence length="274" mass="29323">MSRPLLVGSDIDGTLITSTERVTPRTRECLRRFIDAGGVLALATGRPPRWLLPVLEQLPVRPMTVCANGAVLYDSASDRIVDTHPLLPDQLRTIVDTARSILAGDGGVGVAVERAGHSAFDPQPELFIIAPEWAHAWPAIDFGEAGEDALLAEPAIKLLLRNEGLDSAEMYRRLAPAIPPEMAHLTYSVSEGLLEVAAPGITKAVGLRGIARSLGIPATRTICFGDMPNDTEMLRWAGTGVAMGNAAPELKSVADETTVTNDEDGLAAVLERWY</sequence>
<evidence type="ECO:0000313" key="2">
    <source>
        <dbReference type="EMBL" id="MCX7538716.1"/>
    </source>
</evidence>
<evidence type="ECO:0000313" key="3">
    <source>
        <dbReference type="Proteomes" id="UP000650005"/>
    </source>
</evidence>
<dbReference type="RefSeq" id="WP_200256227.1">
    <property type="nucleotide sequence ID" value="NZ_JAENIP020000004.1"/>
</dbReference>
<reference evidence="1" key="1">
    <citation type="submission" date="2021-01" db="EMBL/GenBank/DDBJ databases">
        <title>Characterization of Corynebacterium spp. from penguins.</title>
        <authorList>
            <person name="Svec P."/>
        </authorList>
    </citation>
    <scope>NUCLEOTIDE SEQUENCE</scope>
    <source>
        <strain evidence="1">CCM 8835</strain>
    </source>
</reference>
<dbReference type="SUPFAM" id="SSF56784">
    <property type="entry name" value="HAD-like"/>
    <property type="match status" value="1"/>
</dbReference>
<name>A0A9Q4CDC1_9CORY</name>
<dbReference type="Gene3D" id="3.40.50.1000">
    <property type="entry name" value="HAD superfamily/HAD-like"/>
    <property type="match status" value="1"/>
</dbReference>
<dbReference type="GO" id="GO:0016791">
    <property type="term" value="F:phosphatase activity"/>
    <property type="evidence" value="ECO:0007669"/>
    <property type="project" value="TreeGrafter"/>
</dbReference>
<keyword evidence="2" id="KW-0378">Hydrolase</keyword>
<keyword evidence="3" id="KW-1185">Reference proteome</keyword>
<dbReference type="Proteomes" id="UP000650005">
    <property type="component" value="Unassembled WGS sequence"/>
</dbReference>
<protein>
    <submittedName>
        <fullName evidence="2">HAD family hydrolase</fullName>
    </submittedName>
</protein>
<dbReference type="InterPro" id="IPR023214">
    <property type="entry name" value="HAD_sf"/>
</dbReference>
<dbReference type="EMBL" id="JAPMKX010000004">
    <property type="protein sequence ID" value="MCX7538716.1"/>
    <property type="molecule type" value="Genomic_DNA"/>
</dbReference>
<organism evidence="2 4">
    <name type="scientific">Corynebacterium antarcticum</name>
    <dbReference type="NCBI Taxonomy" id="2800405"/>
    <lineage>
        <taxon>Bacteria</taxon>
        <taxon>Bacillati</taxon>
        <taxon>Actinomycetota</taxon>
        <taxon>Actinomycetes</taxon>
        <taxon>Mycobacteriales</taxon>
        <taxon>Corynebacteriaceae</taxon>
        <taxon>Corynebacterium</taxon>
    </lineage>
</organism>
<comment type="caution">
    <text evidence="2">The sequence shown here is derived from an EMBL/GenBank/DDBJ whole genome shotgun (WGS) entry which is preliminary data.</text>
</comment>
<dbReference type="AlphaFoldDB" id="A0A9Q4CDC1"/>
<dbReference type="InterPro" id="IPR036412">
    <property type="entry name" value="HAD-like_sf"/>
</dbReference>
<evidence type="ECO:0000313" key="1">
    <source>
        <dbReference type="EMBL" id="MBK1843228.1"/>
    </source>
</evidence>
<dbReference type="PANTHER" id="PTHR10000:SF8">
    <property type="entry name" value="HAD SUPERFAMILY HYDROLASE-LIKE, TYPE 3"/>
    <property type="match status" value="1"/>
</dbReference>
<evidence type="ECO:0000313" key="4">
    <source>
        <dbReference type="Proteomes" id="UP001070238"/>
    </source>
</evidence>
<dbReference type="InterPro" id="IPR000150">
    <property type="entry name" value="Cof"/>
</dbReference>
<reference evidence="2" key="2">
    <citation type="submission" date="2022-11" db="EMBL/GenBank/DDBJ databases">
        <title>Corynebacterium sp. isolated from Penguins.</title>
        <authorList>
            <person name="Sedlar K."/>
            <person name="Svec P."/>
        </authorList>
    </citation>
    <scope>NUCLEOTIDE SEQUENCE</scope>
    <source>
        <strain evidence="2">P5875</strain>
    </source>
</reference>
<accession>A0A9Q4CDC1</accession>
<dbReference type="Gene3D" id="3.30.1240.10">
    <property type="match status" value="1"/>
</dbReference>
<dbReference type="PANTHER" id="PTHR10000">
    <property type="entry name" value="PHOSPHOSERINE PHOSPHATASE"/>
    <property type="match status" value="1"/>
</dbReference>
<dbReference type="GO" id="GO:0005829">
    <property type="term" value="C:cytosol"/>
    <property type="evidence" value="ECO:0007669"/>
    <property type="project" value="TreeGrafter"/>
</dbReference>
<dbReference type="EMBL" id="JAENIP010000007">
    <property type="protein sequence ID" value="MBK1843228.1"/>
    <property type="molecule type" value="Genomic_DNA"/>
</dbReference>
<dbReference type="Pfam" id="PF08282">
    <property type="entry name" value="Hydrolase_3"/>
    <property type="match status" value="1"/>
</dbReference>